<evidence type="ECO:0000256" key="1">
    <source>
        <dbReference type="ARBA" id="ARBA00001933"/>
    </source>
</evidence>
<dbReference type="GO" id="GO:0004760">
    <property type="term" value="F:L-serine-pyruvate transaminase activity"/>
    <property type="evidence" value="ECO:0007669"/>
    <property type="project" value="TreeGrafter"/>
</dbReference>
<dbReference type="Gene3D" id="3.90.1150.10">
    <property type="entry name" value="Aspartate Aminotransferase, domain 1"/>
    <property type="match status" value="1"/>
</dbReference>
<dbReference type="PANTHER" id="PTHR21152:SF40">
    <property type="entry name" value="ALANINE--GLYOXYLATE AMINOTRANSFERASE"/>
    <property type="match status" value="1"/>
</dbReference>
<comment type="cofactor">
    <cofactor evidence="1">
        <name>pyridoxal 5'-phosphate</name>
        <dbReference type="ChEBI" id="CHEBI:597326"/>
    </cofactor>
</comment>
<evidence type="ECO:0000313" key="5">
    <source>
        <dbReference type="EMBL" id="ACZ13459.1"/>
    </source>
</evidence>
<reference evidence="5" key="1">
    <citation type="journal article" date="2010" name="Chem. Biol.">
        <title>Molecular cloning and heterologous expression of the dehydrophos biosynthetic gene cluster.</title>
        <authorList>
            <person name="Circello B.T."/>
            <person name="Eliot A.C."/>
            <person name="Lee J.H."/>
            <person name="van der Donk W.A."/>
            <person name="Metcalf W.W."/>
        </authorList>
    </citation>
    <scope>NUCLEOTIDE SEQUENCE</scope>
    <source>
        <strain evidence="5">NRRL 1510</strain>
    </source>
</reference>
<dbReference type="GO" id="GO:0008453">
    <property type="term" value="F:alanine-glyoxylate transaminase activity"/>
    <property type="evidence" value="ECO:0007669"/>
    <property type="project" value="TreeGrafter"/>
</dbReference>
<dbReference type="InterPro" id="IPR015421">
    <property type="entry name" value="PyrdxlP-dep_Trfase_major"/>
</dbReference>
<keyword evidence="2" id="KW-0663">Pyridoxal phosphate</keyword>
<dbReference type="EMBL" id="GU199252">
    <property type="protein sequence ID" value="ACZ13459.1"/>
    <property type="molecule type" value="Genomic_DNA"/>
</dbReference>
<sequence length="698" mass="75015">MRNYRVTGPVEVPDGTLAAMTTRMISHRSDGFRDLFGGIAPRLGALFGTAGTVLPLTCSGTGGLEAVAASLLRPGDRVLSVQLGYFGERFAEIAEHHGAVVDVLAAPWGQVVDTALITERLAAGYDAVLLTHNETSTGVVAPLRAWAQAIRAVSDCLILVDVVSSLAAVEIGFDELGLDAAVGVTQKALACPPGLSLVAVSERALARAAEPGEGSYYLSLARAAEHARAGTTTYTPALSVLYALDTALAAIEKEGVEAVWERHARTARRCRDALRARGLVVVPDEAHSSPTVTAVRLPAGGAVRVREALAAEHDTWVSSGRGPWKDEVLRIGHMGPVEPAGVDACAAAIAACLDGSAGGPAAGAPPAAGAALDVRGTDGADGLGPDWDGLVARLDAPVFHTRAFLRAYEHHPVQRISEPRYLEVRRDGELVAAAPTYLQGDPLGLLGMADGEQALLSPMWHSPDSRLLAADEDALDALTRAFAARAAELDAPQWGFANLGTDHPLVRALERKGFRRRELVPRWTLHRSDAPDGDAYLAGMRRSVRRDYQRQLRRYREQGHARVHRADHEGLVPLLELIAASATRTGSPKYYDPLKLAAFLRELDEPVRVVEVRENDGEPLAVAVCFLEDKRLQAWAGGYVRGRADLRFSPYYALWWEIVELMWSAGTESIECGRLNESFKEKMLLRPQHLVAMLGPSL</sequence>
<evidence type="ECO:0000256" key="2">
    <source>
        <dbReference type="ARBA" id="ARBA00022898"/>
    </source>
</evidence>
<feature type="domain" description="BioF2-like acetyltransferase" evidence="4">
    <location>
        <begin position="542"/>
        <end position="681"/>
    </location>
</feature>
<dbReference type="InterPro" id="IPR038740">
    <property type="entry name" value="BioF2-like_GNAT_dom"/>
</dbReference>
<keyword evidence="5" id="KW-0808">Transferase</keyword>
<name>D7PC20_STRLR</name>
<dbReference type="InterPro" id="IPR016181">
    <property type="entry name" value="Acyl_CoA_acyltransferase"/>
</dbReference>
<dbReference type="Pfam" id="PF00266">
    <property type="entry name" value="Aminotran_5"/>
    <property type="match status" value="1"/>
</dbReference>
<evidence type="ECO:0000259" key="3">
    <source>
        <dbReference type="Pfam" id="PF00266"/>
    </source>
</evidence>
<dbReference type="AlphaFoldDB" id="D7PC20"/>
<dbReference type="SUPFAM" id="SSF55729">
    <property type="entry name" value="Acyl-CoA N-acyltransferases (Nat)"/>
    <property type="match status" value="1"/>
</dbReference>
<dbReference type="InterPro" id="IPR000192">
    <property type="entry name" value="Aminotrans_V_dom"/>
</dbReference>
<keyword evidence="5" id="KW-0032">Aminotransferase</keyword>
<evidence type="ECO:0000259" key="4">
    <source>
        <dbReference type="Pfam" id="PF13480"/>
    </source>
</evidence>
<dbReference type="Gene3D" id="3.40.630.30">
    <property type="match status" value="1"/>
</dbReference>
<gene>
    <name evidence="5" type="primary">dhpH</name>
</gene>
<dbReference type="Gene3D" id="3.40.640.10">
    <property type="entry name" value="Type I PLP-dependent aspartate aminotransferase-like (Major domain)"/>
    <property type="match status" value="1"/>
</dbReference>
<dbReference type="PANTHER" id="PTHR21152">
    <property type="entry name" value="AMINOTRANSFERASE CLASS V"/>
    <property type="match status" value="1"/>
</dbReference>
<dbReference type="InterPro" id="IPR015422">
    <property type="entry name" value="PyrdxlP-dep_Trfase_small"/>
</dbReference>
<proteinExistence type="predicted"/>
<dbReference type="Pfam" id="PF13480">
    <property type="entry name" value="Acetyltransf_6"/>
    <property type="match status" value="1"/>
</dbReference>
<accession>D7PC20</accession>
<dbReference type="BioCyc" id="MetaCyc:MONOMER-16105"/>
<protein>
    <submittedName>
        <fullName evidence="5">Aminotransferase/oxidoreductase</fullName>
    </submittedName>
</protein>
<dbReference type="InterPro" id="IPR015424">
    <property type="entry name" value="PyrdxlP-dep_Trfase"/>
</dbReference>
<dbReference type="GO" id="GO:0019265">
    <property type="term" value="P:glycine biosynthetic process, by transamination of glyoxylate"/>
    <property type="evidence" value="ECO:0007669"/>
    <property type="project" value="TreeGrafter"/>
</dbReference>
<organism evidence="5">
    <name type="scientific">Streptomyces luridus</name>
    <dbReference type="NCBI Taxonomy" id="67320"/>
    <lineage>
        <taxon>Bacteria</taxon>
        <taxon>Bacillati</taxon>
        <taxon>Actinomycetota</taxon>
        <taxon>Actinomycetes</taxon>
        <taxon>Kitasatosporales</taxon>
        <taxon>Streptomycetaceae</taxon>
        <taxon>Streptomyces</taxon>
    </lineage>
</organism>
<dbReference type="SUPFAM" id="SSF53383">
    <property type="entry name" value="PLP-dependent transferases"/>
    <property type="match status" value="1"/>
</dbReference>
<feature type="domain" description="Aminotransferase class V" evidence="3">
    <location>
        <begin position="24"/>
        <end position="320"/>
    </location>
</feature>